<dbReference type="PROSITE" id="PS50405">
    <property type="entry name" value="GST_CTER"/>
    <property type="match status" value="1"/>
</dbReference>
<evidence type="ECO:0008006" key="7">
    <source>
        <dbReference type="Google" id="ProtNLM"/>
    </source>
</evidence>
<dbReference type="SFLD" id="SFLDG01150">
    <property type="entry name" value="Main.1:_Beta-like"/>
    <property type="match status" value="1"/>
</dbReference>
<dbReference type="Proteomes" id="UP000276587">
    <property type="component" value="Unassembled WGS sequence"/>
</dbReference>
<dbReference type="SUPFAM" id="SSF47616">
    <property type="entry name" value="GST C-terminal domain-like"/>
    <property type="match status" value="1"/>
</dbReference>
<sequence>MPRTLYGHMKSSNVMKVVWLMDELGLAYERIDLGNVFGGLEEDDYRGMNPTSLVPTLVDGDFTIWESNAVMRYLCNAYAPTSPLYPAAPKLRAVVDQWLDCQQTQLTRPQTVVFFQLIRTAPEKRDTPALETAIREAGKVWGWIEQRLATHEYICGQTMTIADIAWAVHAHRWLKMDFDRAELPNLKAWYARMLKHQSFRQKWAGPVV</sequence>
<dbReference type="Pfam" id="PF02798">
    <property type="entry name" value="GST_N"/>
    <property type="match status" value="1"/>
</dbReference>
<dbReference type="Gene3D" id="1.20.1050.10">
    <property type="match status" value="1"/>
</dbReference>
<dbReference type="PANTHER" id="PTHR44051">
    <property type="entry name" value="GLUTATHIONE S-TRANSFERASE-RELATED"/>
    <property type="match status" value="1"/>
</dbReference>
<keyword evidence="6" id="KW-1185">Reference proteome</keyword>
<feature type="domain" description="GST N-terminal" evidence="3">
    <location>
        <begin position="1"/>
        <end position="82"/>
    </location>
</feature>
<evidence type="ECO:0000256" key="1">
    <source>
        <dbReference type="ARBA" id="ARBA00007409"/>
    </source>
</evidence>
<dbReference type="RefSeq" id="WP_064052507.1">
    <property type="nucleotide sequence ID" value="NZ_RBPW01000315.1"/>
</dbReference>
<evidence type="ECO:0000259" key="3">
    <source>
        <dbReference type="PROSITE" id="PS50404"/>
    </source>
</evidence>
<gene>
    <name evidence="5" type="ORF">ALQ29_01251</name>
</gene>
<dbReference type="InterPro" id="IPR040079">
    <property type="entry name" value="Glutathione_S-Trfase"/>
</dbReference>
<evidence type="ECO:0000259" key="4">
    <source>
        <dbReference type="PROSITE" id="PS50405"/>
    </source>
</evidence>
<dbReference type="InterPro" id="IPR010987">
    <property type="entry name" value="Glutathione-S-Trfase_C-like"/>
</dbReference>
<comment type="similarity">
    <text evidence="1">Belongs to the GST superfamily.</text>
</comment>
<name>A0A3M4AJC1_PSEMA</name>
<dbReference type="SUPFAM" id="SSF52833">
    <property type="entry name" value="Thioredoxin-like"/>
    <property type="match status" value="1"/>
</dbReference>
<dbReference type="GO" id="GO:0016740">
    <property type="term" value="F:transferase activity"/>
    <property type="evidence" value="ECO:0007669"/>
    <property type="project" value="UniProtKB-KW"/>
</dbReference>
<evidence type="ECO:0000313" key="5">
    <source>
        <dbReference type="EMBL" id="RMP06354.1"/>
    </source>
</evidence>
<dbReference type="CDD" id="cd03047">
    <property type="entry name" value="GST_N_2"/>
    <property type="match status" value="1"/>
</dbReference>
<dbReference type="EMBL" id="RBQF01000251">
    <property type="protein sequence ID" value="RMP06354.1"/>
    <property type="molecule type" value="Genomic_DNA"/>
</dbReference>
<dbReference type="InterPro" id="IPR036249">
    <property type="entry name" value="Thioredoxin-like_sf"/>
</dbReference>
<dbReference type="PANTHER" id="PTHR44051:SF19">
    <property type="entry name" value="DISULFIDE-BOND OXIDOREDUCTASE YFCG"/>
    <property type="match status" value="1"/>
</dbReference>
<proteinExistence type="inferred from homology"/>
<comment type="caution">
    <text evidence="5">The sequence shown here is derived from an EMBL/GenBank/DDBJ whole genome shotgun (WGS) entry which is preliminary data.</text>
</comment>
<dbReference type="InterPro" id="IPR036282">
    <property type="entry name" value="Glutathione-S-Trfase_C_sf"/>
</dbReference>
<accession>A0A3M4AJC1</accession>
<dbReference type="SFLD" id="SFLDG00358">
    <property type="entry name" value="Main_(cytGST)"/>
    <property type="match status" value="1"/>
</dbReference>
<dbReference type="SFLD" id="SFLDS00019">
    <property type="entry name" value="Glutathione_Transferase_(cytos"/>
    <property type="match status" value="1"/>
</dbReference>
<dbReference type="FunFam" id="3.40.30.10:FF:000039">
    <property type="entry name" value="Glutathione S-transferase domain"/>
    <property type="match status" value="1"/>
</dbReference>
<evidence type="ECO:0000313" key="6">
    <source>
        <dbReference type="Proteomes" id="UP000276587"/>
    </source>
</evidence>
<dbReference type="InterPro" id="IPR004045">
    <property type="entry name" value="Glutathione_S-Trfase_N"/>
</dbReference>
<dbReference type="Pfam" id="PF13410">
    <property type="entry name" value="GST_C_2"/>
    <property type="match status" value="1"/>
</dbReference>
<protein>
    <recommendedName>
        <fullName evidence="7">GST N-terminal domain-containing protein</fullName>
    </recommendedName>
</protein>
<evidence type="ECO:0000256" key="2">
    <source>
        <dbReference type="ARBA" id="ARBA00022679"/>
    </source>
</evidence>
<dbReference type="AlphaFoldDB" id="A0A3M4AJC1"/>
<organism evidence="5 6">
    <name type="scientific">Pseudomonas marginalis pv. marginalis</name>
    <dbReference type="NCBI Taxonomy" id="97473"/>
    <lineage>
        <taxon>Bacteria</taxon>
        <taxon>Pseudomonadati</taxon>
        <taxon>Pseudomonadota</taxon>
        <taxon>Gammaproteobacteria</taxon>
        <taxon>Pseudomonadales</taxon>
        <taxon>Pseudomonadaceae</taxon>
        <taxon>Pseudomonas</taxon>
    </lineage>
</organism>
<feature type="domain" description="GST C-terminal" evidence="4">
    <location>
        <begin position="88"/>
        <end position="208"/>
    </location>
</feature>
<reference evidence="5 6" key="1">
    <citation type="submission" date="2018-08" db="EMBL/GenBank/DDBJ databases">
        <title>Recombination of ecologically and evolutionarily significant loci maintains genetic cohesion in the Pseudomonas syringae species complex.</title>
        <authorList>
            <person name="Dillon M."/>
            <person name="Thakur S."/>
            <person name="Almeida R.N.D."/>
            <person name="Weir B.S."/>
            <person name="Guttman D.S."/>
        </authorList>
    </citation>
    <scope>NUCLEOTIDE SEQUENCE [LARGE SCALE GENOMIC DNA]</scope>
    <source>
        <strain evidence="5 6">ICMP 3555</strain>
    </source>
</reference>
<dbReference type="PROSITE" id="PS50404">
    <property type="entry name" value="GST_NTER"/>
    <property type="match status" value="1"/>
</dbReference>
<dbReference type="Gene3D" id="3.40.30.10">
    <property type="entry name" value="Glutaredoxin"/>
    <property type="match status" value="1"/>
</dbReference>
<keyword evidence="2" id="KW-0808">Transferase</keyword>